<dbReference type="SMART" id="SM00382">
    <property type="entry name" value="AAA"/>
    <property type="match status" value="1"/>
</dbReference>
<feature type="compositionally biased region" description="Basic and acidic residues" evidence="9">
    <location>
        <begin position="144"/>
        <end position="175"/>
    </location>
</feature>
<organism evidence="11 12">
    <name type="scientific">Pristionchus mayeri</name>
    <dbReference type="NCBI Taxonomy" id="1317129"/>
    <lineage>
        <taxon>Eukaryota</taxon>
        <taxon>Metazoa</taxon>
        <taxon>Ecdysozoa</taxon>
        <taxon>Nematoda</taxon>
        <taxon>Chromadorea</taxon>
        <taxon>Rhabditida</taxon>
        <taxon>Rhabditina</taxon>
        <taxon>Diplogasteromorpha</taxon>
        <taxon>Diplogasteroidea</taxon>
        <taxon>Neodiplogasteridae</taxon>
        <taxon>Pristionchus</taxon>
    </lineage>
</organism>
<dbReference type="Gene3D" id="3.40.50.300">
    <property type="entry name" value="P-loop containing nucleotide triphosphate hydrolases"/>
    <property type="match status" value="1"/>
</dbReference>
<keyword evidence="8" id="KW-0132">Cell division</keyword>
<dbReference type="GO" id="GO:0008568">
    <property type="term" value="F:microtubule severing ATPase activity"/>
    <property type="evidence" value="ECO:0007669"/>
    <property type="project" value="UniProtKB-EC"/>
</dbReference>
<dbReference type="Pfam" id="PF17862">
    <property type="entry name" value="AAA_lid_3"/>
    <property type="match status" value="1"/>
</dbReference>
<dbReference type="InterPro" id="IPR028596">
    <property type="entry name" value="KATNA1"/>
</dbReference>
<dbReference type="InterPro" id="IPR003960">
    <property type="entry name" value="ATPase_AAA_CS"/>
</dbReference>
<keyword evidence="8" id="KW-0498">Mitosis</keyword>
<dbReference type="FunFam" id="3.40.50.300:FF:000159">
    <property type="entry name" value="Katanin p60 ATPase-containing subunit A1"/>
    <property type="match status" value="1"/>
</dbReference>
<evidence type="ECO:0000256" key="7">
    <source>
        <dbReference type="ARBA" id="ARBA00023235"/>
    </source>
</evidence>
<keyword evidence="12" id="KW-1185">Reference proteome</keyword>
<comment type="subunit">
    <text evidence="8">Can homooligomerize into hexameric rings, which may be promoted by interaction with microtubules. Interacts with KATNB1, which may serve as a targeting subunit.</text>
</comment>
<evidence type="ECO:0000256" key="5">
    <source>
        <dbReference type="ARBA" id="ARBA00022840"/>
    </source>
</evidence>
<comment type="similarity">
    <text evidence="8">Belongs to the AAA ATPase family. Katanin p60 subunit A1 subfamily.</text>
</comment>
<evidence type="ECO:0000256" key="8">
    <source>
        <dbReference type="HAMAP-Rule" id="MF_03023"/>
    </source>
</evidence>
<evidence type="ECO:0000313" key="11">
    <source>
        <dbReference type="EMBL" id="GMR53311.1"/>
    </source>
</evidence>
<dbReference type="Pfam" id="PF21126">
    <property type="entry name" value="KATNA1_MIT"/>
    <property type="match status" value="1"/>
</dbReference>
<keyword evidence="8" id="KW-0131">Cell cycle</keyword>
<dbReference type="EMBL" id="BTRK01000005">
    <property type="protein sequence ID" value="GMR53311.1"/>
    <property type="molecule type" value="Genomic_DNA"/>
</dbReference>
<dbReference type="Gene3D" id="1.20.58.80">
    <property type="entry name" value="Phosphotransferase system, lactose/cellobiose-type IIA subunit"/>
    <property type="match status" value="1"/>
</dbReference>
<keyword evidence="4 8" id="KW-0547">Nucleotide-binding</keyword>
<dbReference type="GO" id="GO:0000922">
    <property type="term" value="C:spindle pole"/>
    <property type="evidence" value="ECO:0007669"/>
    <property type="project" value="UniProtKB-SubCell"/>
</dbReference>
<dbReference type="GO" id="GO:0008017">
    <property type="term" value="F:microtubule binding"/>
    <property type="evidence" value="ECO:0007669"/>
    <property type="project" value="UniProtKB-UniRule"/>
</dbReference>
<gene>
    <name evidence="8" type="primary">KATNA1</name>
    <name evidence="11" type="ORF">PMAYCL1PPCAC_23506</name>
</gene>
<dbReference type="GO" id="GO:0005737">
    <property type="term" value="C:cytoplasm"/>
    <property type="evidence" value="ECO:0007669"/>
    <property type="project" value="UniProtKB-SubCell"/>
</dbReference>
<dbReference type="PANTHER" id="PTHR23074:SF19">
    <property type="entry name" value="KATANIN P60 ATPASE-CONTAINING SUBUNIT A1"/>
    <property type="match status" value="1"/>
</dbReference>
<dbReference type="GO" id="GO:0005874">
    <property type="term" value="C:microtubule"/>
    <property type="evidence" value="ECO:0007669"/>
    <property type="project" value="UniProtKB-KW"/>
</dbReference>
<dbReference type="HAMAP" id="MF_03023">
    <property type="entry name" value="Katanin_p60_A1"/>
    <property type="match status" value="1"/>
</dbReference>
<keyword evidence="5 8" id="KW-0067">ATP-binding</keyword>
<sequence length="479" mass="53569">MEQLYRDISSARKAAKDGAYSHSLVLYTSILGQMNKMMTEGAIESGRTEWVQARAKLSNEMALVKKLEKDINDLKLGDDQPSTETPPSDPDVWPLPPPRKTTGGMRGRGMTKGGTSRSREEEKKREERRGEKSMLRKSNSQNGMDRRDKEQPALKKGESTDGRDGRNSEDDQRREQLAKYDKELVDTIERDILQKNLDVRWSSIAGLEDAKKLLKEAVILPTVLPHFFKGIRRPWKGVCMVGPPGTGKTLLAKAVATECKTTFFSVSSSTLTSKYRGDSEKLVRLLFEMARLYAPSTIFIDEIDSLGGRRGSEGEHEASRRVKSQLLVEMDGCSVDAEKPVLVLAATNFPWELDEALRRRLEKRIYIPLPDLAARESLLRISLEEVELAAGVDLAEMAKLLDGFSGADMTNVCREASMMGLRRLTESLDAMQIAALANQKVDLPVTRDDLLTAIKRTSPSVSQKDVEKYAVWMREFGAV</sequence>
<dbReference type="PANTHER" id="PTHR23074">
    <property type="entry name" value="AAA DOMAIN-CONTAINING"/>
    <property type="match status" value="1"/>
</dbReference>
<feature type="compositionally biased region" description="Pro residues" evidence="9">
    <location>
        <begin position="87"/>
        <end position="99"/>
    </location>
</feature>
<feature type="domain" description="AAA+ ATPase" evidence="10">
    <location>
        <begin position="234"/>
        <end position="371"/>
    </location>
</feature>
<keyword evidence="7 8" id="KW-0413">Isomerase</keyword>
<dbReference type="GO" id="GO:0005524">
    <property type="term" value="F:ATP binding"/>
    <property type="evidence" value="ECO:0007669"/>
    <property type="project" value="UniProtKB-KW"/>
</dbReference>
<dbReference type="InterPro" id="IPR027417">
    <property type="entry name" value="P-loop_NTPase"/>
</dbReference>
<feature type="binding site" evidence="8">
    <location>
        <begin position="242"/>
        <end position="249"/>
    </location>
    <ligand>
        <name>ATP</name>
        <dbReference type="ChEBI" id="CHEBI:30616"/>
    </ligand>
</feature>
<dbReference type="InterPro" id="IPR048611">
    <property type="entry name" value="KATNA1_MIT"/>
</dbReference>
<dbReference type="AlphaFoldDB" id="A0AAN5I7L4"/>
<keyword evidence="3 8" id="KW-0493">Microtubule</keyword>
<dbReference type="InterPro" id="IPR050304">
    <property type="entry name" value="MT-severing_AAA_ATPase"/>
</dbReference>
<evidence type="ECO:0000256" key="3">
    <source>
        <dbReference type="ARBA" id="ARBA00022701"/>
    </source>
</evidence>
<feature type="region of interest" description="Disordered" evidence="9">
    <location>
        <begin position="73"/>
        <end position="175"/>
    </location>
</feature>
<dbReference type="Gene3D" id="1.10.8.60">
    <property type="match status" value="1"/>
</dbReference>
<proteinExistence type="inferred from homology"/>
<evidence type="ECO:0000256" key="2">
    <source>
        <dbReference type="ARBA" id="ARBA00022490"/>
    </source>
</evidence>
<dbReference type="InterPro" id="IPR003959">
    <property type="entry name" value="ATPase_AAA_core"/>
</dbReference>
<dbReference type="GO" id="GO:0005813">
    <property type="term" value="C:centrosome"/>
    <property type="evidence" value="ECO:0007669"/>
    <property type="project" value="UniProtKB-SubCell"/>
</dbReference>
<accession>A0AAN5I7L4</accession>
<dbReference type="Proteomes" id="UP001328107">
    <property type="component" value="Unassembled WGS sequence"/>
</dbReference>
<dbReference type="GO" id="GO:0016887">
    <property type="term" value="F:ATP hydrolysis activity"/>
    <property type="evidence" value="ECO:0007669"/>
    <property type="project" value="InterPro"/>
</dbReference>
<protein>
    <recommendedName>
        <fullName evidence="8">Katanin p60 ATPase-containing subunit A1</fullName>
        <shortName evidence="8">Katanin p60 subunit A1</shortName>
        <ecNumber evidence="8">5.6.1.1</ecNumber>
    </recommendedName>
    <alternativeName>
        <fullName evidence="8">p60 katanin</fullName>
    </alternativeName>
</protein>
<dbReference type="InterPro" id="IPR003593">
    <property type="entry name" value="AAA+_ATPase"/>
</dbReference>
<comment type="caution">
    <text evidence="11">The sequence shown here is derived from an EMBL/GenBank/DDBJ whole genome shotgun (WGS) entry which is preliminary data.</text>
</comment>
<dbReference type="PROSITE" id="PS00674">
    <property type="entry name" value="AAA"/>
    <property type="match status" value="1"/>
</dbReference>
<evidence type="ECO:0000313" key="12">
    <source>
        <dbReference type="Proteomes" id="UP001328107"/>
    </source>
</evidence>
<dbReference type="EC" id="5.6.1.1" evidence="8"/>
<dbReference type="Pfam" id="PF09336">
    <property type="entry name" value="Vps4_C"/>
    <property type="match status" value="1"/>
</dbReference>
<dbReference type="SUPFAM" id="SSF52540">
    <property type="entry name" value="P-loop containing nucleoside triphosphate hydrolases"/>
    <property type="match status" value="1"/>
</dbReference>
<comment type="subcellular location">
    <subcellularLocation>
        <location evidence="1">Cytoplasm</location>
        <location evidence="1">Cytoskeleton</location>
    </subcellularLocation>
    <subcellularLocation>
        <location evidence="8">Cytoplasm</location>
    </subcellularLocation>
    <subcellularLocation>
        <location evidence="8">Cytoplasm</location>
        <location evidence="8">Cytoskeleton</location>
        <location evidence="8">Microtubule organizing center</location>
        <location evidence="8">Centrosome</location>
    </subcellularLocation>
    <subcellularLocation>
        <location evidence="8">Cytoplasm</location>
        <location evidence="8">Cytoskeleton</location>
        <location evidence="8">Spindle pole</location>
    </subcellularLocation>
    <subcellularLocation>
        <location evidence="8">Cytoplasm</location>
        <location evidence="8">Cytoskeleton</location>
        <location evidence="8">Spindle</location>
    </subcellularLocation>
    <text evidence="8">Predominantly cytoplasmic. Also localized to the interphase centrosome and the mitotic spindle poles. Enhanced recruitment to the mitotic spindle poles requires microtubules and interaction with KATNB1.</text>
</comment>
<comment type="catalytic activity">
    <reaction evidence="8">
        <text>n ATP + n H2O + a microtubule = n ADP + n phosphate + (n+1) alpha/beta tubulin heterodimers.</text>
        <dbReference type="EC" id="5.6.1.1"/>
    </reaction>
</comment>
<dbReference type="GO" id="GO:0051301">
    <property type="term" value="P:cell division"/>
    <property type="evidence" value="ECO:0007669"/>
    <property type="project" value="UniProtKB-KW"/>
</dbReference>
<reference evidence="12" key="1">
    <citation type="submission" date="2022-10" db="EMBL/GenBank/DDBJ databases">
        <title>Genome assembly of Pristionchus species.</title>
        <authorList>
            <person name="Yoshida K."/>
            <person name="Sommer R.J."/>
        </authorList>
    </citation>
    <scope>NUCLEOTIDE SEQUENCE [LARGE SCALE GENOMIC DNA]</scope>
    <source>
        <strain evidence="12">RS5460</strain>
    </source>
</reference>
<keyword evidence="2 8" id="KW-0963">Cytoplasm</keyword>
<comment type="activity regulation">
    <text evidence="8">ATPase activity is stimulated by microtubules, which promote homooligomerization. ATP-dependent microtubule severing is stimulated by interaction with KATNB1.</text>
</comment>
<evidence type="ECO:0000256" key="9">
    <source>
        <dbReference type="SAM" id="MobiDB-lite"/>
    </source>
</evidence>
<name>A0AAN5I7L4_9BILA</name>
<feature type="compositionally biased region" description="Basic and acidic residues" evidence="9">
    <location>
        <begin position="117"/>
        <end position="134"/>
    </location>
</feature>
<evidence type="ECO:0000256" key="4">
    <source>
        <dbReference type="ARBA" id="ARBA00022741"/>
    </source>
</evidence>
<dbReference type="Pfam" id="PF00004">
    <property type="entry name" value="AAA"/>
    <property type="match status" value="1"/>
</dbReference>
<evidence type="ECO:0000256" key="1">
    <source>
        <dbReference type="ARBA" id="ARBA00004245"/>
    </source>
</evidence>
<dbReference type="InterPro" id="IPR041569">
    <property type="entry name" value="AAA_lid_3"/>
</dbReference>
<keyword evidence="6 8" id="KW-0206">Cytoskeleton</keyword>
<evidence type="ECO:0000259" key="10">
    <source>
        <dbReference type="SMART" id="SM00382"/>
    </source>
</evidence>
<evidence type="ECO:0000256" key="6">
    <source>
        <dbReference type="ARBA" id="ARBA00023212"/>
    </source>
</evidence>
<comment type="function">
    <text evidence="8">Catalytic subunit of a complex which severs microtubules in an ATP-dependent manner. Microtubule severing may promote rapid reorganization of cellular microtubule arrays and the release of microtubules from the centrosome following nucleation.</text>
</comment>
<dbReference type="GO" id="GO:0051013">
    <property type="term" value="P:microtubule severing"/>
    <property type="evidence" value="ECO:0007669"/>
    <property type="project" value="UniProtKB-UniRule"/>
</dbReference>
<dbReference type="InterPro" id="IPR015415">
    <property type="entry name" value="Spast_Vps4_C"/>
</dbReference>